<evidence type="ECO:0000256" key="2">
    <source>
        <dbReference type="SAM" id="SignalP"/>
    </source>
</evidence>
<dbReference type="Pfam" id="PF00496">
    <property type="entry name" value="SBP_bac_5"/>
    <property type="match status" value="1"/>
</dbReference>
<dbReference type="RefSeq" id="WP_158027973.1">
    <property type="nucleotide sequence ID" value="NZ_BMHG01000001.1"/>
</dbReference>
<dbReference type="PANTHER" id="PTHR30290:SF38">
    <property type="entry name" value="D,D-DIPEPTIDE-BINDING PERIPLASMIC PROTEIN DDPA-RELATED"/>
    <property type="match status" value="1"/>
</dbReference>
<keyword evidence="1 2" id="KW-0732">Signal</keyword>
<dbReference type="Proteomes" id="UP000431744">
    <property type="component" value="Unassembled WGS sequence"/>
</dbReference>
<feature type="chain" id="PRO_5038429309" description="Solute-binding protein family 5 domain-containing protein" evidence="2">
    <location>
        <begin position="27"/>
        <end position="515"/>
    </location>
</feature>
<dbReference type="InterPro" id="IPR039424">
    <property type="entry name" value="SBP_5"/>
</dbReference>
<dbReference type="GO" id="GO:0015833">
    <property type="term" value="P:peptide transport"/>
    <property type="evidence" value="ECO:0007669"/>
    <property type="project" value="TreeGrafter"/>
</dbReference>
<dbReference type="OrthoDB" id="9803988at2"/>
<reference evidence="4 5" key="1">
    <citation type="submission" date="2019-09" db="EMBL/GenBank/DDBJ databases">
        <title>Phylogeny of genus Pseudoclavibacter and closely related genus.</title>
        <authorList>
            <person name="Li Y."/>
        </authorList>
    </citation>
    <scope>NUCLEOTIDE SEQUENCE [LARGE SCALE GENOMIC DNA]</scope>
    <source>
        <strain evidence="4 5">EGI 60007</strain>
    </source>
</reference>
<evidence type="ECO:0000313" key="5">
    <source>
        <dbReference type="Proteomes" id="UP000431744"/>
    </source>
</evidence>
<dbReference type="Gene3D" id="3.40.190.10">
    <property type="entry name" value="Periplasmic binding protein-like II"/>
    <property type="match status" value="1"/>
</dbReference>
<accession>A0A6H9WJL2</accession>
<dbReference type="EMBL" id="WBJY01000001">
    <property type="protein sequence ID" value="KAB1649383.1"/>
    <property type="molecule type" value="Genomic_DNA"/>
</dbReference>
<feature type="domain" description="Solute-binding protein family 5" evidence="3">
    <location>
        <begin position="82"/>
        <end position="431"/>
    </location>
</feature>
<dbReference type="SUPFAM" id="SSF53850">
    <property type="entry name" value="Periplasmic binding protein-like II"/>
    <property type="match status" value="1"/>
</dbReference>
<evidence type="ECO:0000259" key="3">
    <source>
        <dbReference type="Pfam" id="PF00496"/>
    </source>
</evidence>
<dbReference type="PROSITE" id="PS51257">
    <property type="entry name" value="PROKAR_LIPOPROTEIN"/>
    <property type="match status" value="1"/>
</dbReference>
<keyword evidence="5" id="KW-1185">Reference proteome</keyword>
<comment type="caution">
    <text evidence="4">The sequence shown here is derived from an EMBL/GenBank/DDBJ whole genome shotgun (WGS) entry which is preliminary data.</text>
</comment>
<protein>
    <recommendedName>
        <fullName evidence="3">Solute-binding protein family 5 domain-containing protein</fullName>
    </recommendedName>
</protein>
<dbReference type="GO" id="GO:0043190">
    <property type="term" value="C:ATP-binding cassette (ABC) transporter complex"/>
    <property type="evidence" value="ECO:0007669"/>
    <property type="project" value="InterPro"/>
</dbReference>
<organism evidence="4 5">
    <name type="scientific">Pseudoclavibacter endophyticus</name>
    <dbReference type="NCBI Taxonomy" id="1778590"/>
    <lineage>
        <taxon>Bacteria</taxon>
        <taxon>Bacillati</taxon>
        <taxon>Actinomycetota</taxon>
        <taxon>Actinomycetes</taxon>
        <taxon>Micrococcales</taxon>
        <taxon>Microbacteriaceae</taxon>
        <taxon>Pseudoclavibacter</taxon>
    </lineage>
</organism>
<dbReference type="Gene3D" id="3.10.105.10">
    <property type="entry name" value="Dipeptide-binding Protein, Domain 3"/>
    <property type="match status" value="1"/>
</dbReference>
<evidence type="ECO:0000313" key="4">
    <source>
        <dbReference type="EMBL" id="KAB1649383.1"/>
    </source>
</evidence>
<dbReference type="PANTHER" id="PTHR30290">
    <property type="entry name" value="PERIPLASMIC BINDING COMPONENT OF ABC TRANSPORTER"/>
    <property type="match status" value="1"/>
</dbReference>
<dbReference type="AlphaFoldDB" id="A0A6H9WJL2"/>
<dbReference type="GO" id="GO:1904680">
    <property type="term" value="F:peptide transmembrane transporter activity"/>
    <property type="evidence" value="ECO:0007669"/>
    <property type="project" value="TreeGrafter"/>
</dbReference>
<evidence type="ECO:0000256" key="1">
    <source>
        <dbReference type="ARBA" id="ARBA00022729"/>
    </source>
</evidence>
<dbReference type="InterPro" id="IPR000914">
    <property type="entry name" value="SBP_5_dom"/>
</dbReference>
<dbReference type="GO" id="GO:0042597">
    <property type="term" value="C:periplasmic space"/>
    <property type="evidence" value="ECO:0007669"/>
    <property type="project" value="UniProtKB-ARBA"/>
</dbReference>
<dbReference type="InterPro" id="IPR030678">
    <property type="entry name" value="Peptide/Ni-bd"/>
</dbReference>
<dbReference type="PIRSF" id="PIRSF002741">
    <property type="entry name" value="MppA"/>
    <property type="match status" value="1"/>
</dbReference>
<name>A0A6H9WJL2_9MICO</name>
<sequence>MQRTRPRSLTATIAATALAGILALTACGGGDAGAQGDETRSLTFGTSAEPATWDAALGDITFTANYYEAVYDRLIVRQSDGELTPGLAESWEYDDEQTTLTLELREGVTFTDDTPFNADAVVANLEHYRDANGPATADLALVDSIQATDEYTVDLGLSAPDPALLENLSFSIGHIMSPTAIESGDIASHPVGTGPYTLDETQTTIGSQYVFQANPDNWRADEVQFQDLTILLLADQSAALNSLQAGQVDVTFLNDLQAAATAEEAGFTRLGTSPSWAGLVIFDRAGSVVPALGDQRVREAIQLAIDTESIKNAYLGGEEASEETAQVFGPSTEGYVPELDSANSFDPERAKELMAEAGYADGFSVTMPYYEVLGAGIMTSIESMLAEIGITVDYQSMSPSEVPPAILGGQFPMGMYTASYEGDWATMTTFLGDNAPFNPFGATDETAQGLIDDYQFGTDEERPAIAQELNEYVVDQAWYTMYGRGQASMFLNPDVVTAEAPQVGGLSLFDFQPVA</sequence>
<feature type="signal peptide" evidence="2">
    <location>
        <begin position="1"/>
        <end position="26"/>
    </location>
</feature>
<proteinExistence type="predicted"/>
<gene>
    <name evidence="4" type="ORF">F8O04_03695</name>
</gene>